<evidence type="ECO:0000256" key="2">
    <source>
        <dbReference type="ARBA" id="ARBA00007779"/>
    </source>
</evidence>
<evidence type="ECO:0000256" key="5">
    <source>
        <dbReference type="ARBA" id="ARBA00022989"/>
    </source>
</evidence>
<feature type="transmembrane region" description="Helical" evidence="7">
    <location>
        <begin position="420"/>
        <end position="440"/>
    </location>
</feature>
<keyword evidence="3" id="KW-0813">Transport</keyword>
<dbReference type="GeneID" id="59237298"/>
<evidence type="ECO:0000259" key="9">
    <source>
        <dbReference type="Pfam" id="PF12621"/>
    </source>
</evidence>
<keyword evidence="6 7" id="KW-0472">Membrane</keyword>
<comment type="similarity">
    <text evidence="2">Belongs to the CSC1 (TC 1.A.17) family.</text>
</comment>
<evidence type="ECO:0000313" key="13">
    <source>
        <dbReference type="Proteomes" id="UP000509704"/>
    </source>
</evidence>
<dbReference type="Pfam" id="PF02714">
    <property type="entry name" value="RSN1_7TM"/>
    <property type="match status" value="1"/>
</dbReference>
<dbReference type="RefSeq" id="XP_037145265.1">
    <property type="nucleotide sequence ID" value="XM_037289370.1"/>
</dbReference>
<dbReference type="Pfam" id="PF13967">
    <property type="entry name" value="RSN1_TM"/>
    <property type="match status" value="1"/>
</dbReference>
<dbReference type="AlphaFoldDB" id="A0A7H9B4C3"/>
<feature type="transmembrane region" description="Helical" evidence="7">
    <location>
        <begin position="626"/>
        <end position="645"/>
    </location>
</feature>
<sequence>MSEGGVSTQQVLTSLIANGVIFGAFLSVFLLLRLKLKRNYEPKSTYDLISDEKKPEPLPPGLWQWFLPLLKKSDNFLIQQAGLDGYFFLRYLFLICAYCSISALYIFPILFAVNATNENGQNGLDVLGFQNVNRPGRYYAHVFCGWVFFWMFMFVVYRELYFYNSLRQAVLSSPRYASKISSKTVLFQTVPQQYLSESEFSKLFDGVKRVWIARGGHHELEKKIAQRDDLVNKLENALNSYIKKAIKQVGKLKKKNPEISISSDITQYVPEKDRPTHKKKPIIGQKYDTIKYATENIPLLNREIETMQADSINADPFNSVFVEFESQYQAQVASQVATYHVPLALAPAYIGIEPDQVVWLNMRMFWWERIARNLGGIAIIIALLCFWSIPVAFIGMISNVNYLIDQLHWLEFLRKLPEDLFGLLTSLAPTVALAWLMSFLPTFIRMVAKFYGCASLQLVEYFAQQSYFGFQVIQVFLITTLSSSVTSTAVQIAQTPTNAMGLLAGNLPKSSNFFISYIILTGMSISSGTLAQIIPVFFYYVFGYLFDNTPRKKYSRFTDLDAPSWGTTFPVYTNLAVIIFAYSVISPIILLFGAAGFFLLYVAYLYTLMYVQKEAPDLRGICYPRALFQTLVGVYLGQVCLLGLFSVGKGWGPIVLQVVGIIVTVLLHLKLNDAFDSLMHYVPVDTMKPLDGKSDTPSFKNIYREESSEDEIKELPRFSIRKYEPRNSMAQTDKMSSLISDRTIEIASNTKYNEKSENHITWVPLLADGPSGTIPHAPFYKRFFLPHIYYSYKAVKAKLPEIYGLADPDLNTSEEDLASAYNYPAINAKCPSVWIPRDPYGFSLHQVDELNTVVDISDVNATIDGNGNIWWKAGPPSAESIYDDDPFSDENVTPL</sequence>
<feature type="transmembrane region" description="Helical" evidence="7">
    <location>
        <begin position="138"/>
        <end position="157"/>
    </location>
</feature>
<dbReference type="EMBL" id="CP058609">
    <property type="protein sequence ID" value="QLG73538.1"/>
    <property type="molecule type" value="Genomic_DNA"/>
</dbReference>
<evidence type="ECO:0000256" key="7">
    <source>
        <dbReference type="SAM" id="Phobius"/>
    </source>
</evidence>
<organism evidence="12 13">
    <name type="scientific">Zygotorulaspora mrakii</name>
    <name type="common">Zygosaccharomyces mrakii</name>
    <dbReference type="NCBI Taxonomy" id="42260"/>
    <lineage>
        <taxon>Eukaryota</taxon>
        <taxon>Fungi</taxon>
        <taxon>Dikarya</taxon>
        <taxon>Ascomycota</taxon>
        <taxon>Saccharomycotina</taxon>
        <taxon>Saccharomycetes</taxon>
        <taxon>Saccharomycetales</taxon>
        <taxon>Saccharomycetaceae</taxon>
        <taxon>Zygotorulaspora</taxon>
    </lineage>
</organism>
<evidence type="ECO:0008006" key="14">
    <source>
        <dbReference type="Google" id="ProtNLM"/>
    </source>
</evidence>
<dbReference type="PANTHER" id="PTHR13018:SF26">
    <property type="entry name" value="DOMAIN PROTEIN, PUTATIVE (AFU_ORTHOLOGUE AFUA_5G10920)-RELATED"/>
    <property type="match status" value="1"/>
</dbReference>
<keyword evidence="4 7" id="KW-0812">Transmembrane</keyword>
<feature type="transmembrane region" description="Helical" evidence="7">
    <location>
        <begin position="374"/>
        <end position="400"/>
    </location>
</feature>
<evidence type="ECO:0000256" key="3">
    <source>
        <dbReference type="ARBA" id="ARBA00022448"/>
    </source>
</evidence>
<feature type="transmembrane region" description="Helical" evidence="7">
    <location>
        <begin position="91"/>
        <end position="113"/>
    </location>
</feature>
<protein>
    <recommendedName>
        <fullName evidence="14">CSC1/OSCA1-like 7TM region domain-containing protein</fullName>
    </recommendedName>
</protein>
<dbReference type="Pfam" id="PF12621">
    <property type="entry name" value="PHM7_ext"/>
    <property type="match status" value="1"/>
</dbReference>
<feature type="transmembrane region" description="Helical" evidence="7">
    <location>
        <begin position="562"/>
        <end position="582"/>
    </location>
</feature>
<feature type="transmembrane region" description="Helical" evidence="7">
    <location>
        <begin position="588"/>
        <end position="606"/>
    </location>
</feature>
<feature type="domain" description="10TM putative phosphate transporter extracellular tail" evidence="9">
    <location>
        <begin position="783"/>
        <end position="876"/>
    </location>
</feature>
<evidence type="ECO:0000256" key="4">
    <source>
        <dbReference type="ARBA" id="ARBA00022692"/>
    </source>
</evidence>
<feature type="domain" description="CSC1/OSCA1-like N-terminal transmembrane" evidence="10">
    <location>
        <begin position="11"/>
        <end position="159"/>
    </location>
</feature>
<feature type="transmembrane region" description="Helical" evidence="7">
    <location>
        <begin position="514"/>
        <end position="542"/>
    </location>
</feature>
<keyword evidence="5 7" id="KW-1133">Transmembrane helix</keyword>
<feature type="transmembrane region" description="Helical" evidence="7">
    <location>
        <begin position="12"/>
        <end position="32"/>
    </location>
</feature>
<keyword evidence="13" id="KW-1185">Reference proteome</keyword>
<dbReference type="Pfam" id="PF14703">
    <property type="entry name" value="PHM7_cyt"/>
    <property type="match status" value="1"/>
</dbReference>
<reference evidence="12 13" key="1">
    <citation type="submission" date="2020-07" db="EMBL/GenBank/DDBJ databases">
        <title>The yeast mating-type switching endonuclease HO is a domesticated member of an unorthodox homing genetic element family.</title>
        <authorList>
            <person name="Coughlan A.Y."/>
            <person name="Lombardi L."/>
            <person name="Braun-Galleani S."/>
            <person name="Martos A.R."/>
            <person name="Galeote V."/>
            <person name="Bigey F."/>
            <person name="Dequin S."/>
            <person name="Byrne K.P."/>
            <person name="Wolfe K.H."/>
        </authorList>
    </citation>
    <scope>NUCLEOTIDE SEQUENCE [LARGE SCALE GENOMIC DNA]</scope>
    <source>
        <strain evidence="12 13">NRRL Y-6702</strain>
    </source>
</reference>
<evidence type="ECO:0000256" key="6">
    <source>
        <dbReference type="ARBA" id="ARBA00023136"/>
    </source>
</evidence>
<dbReference type="GO" id="GO:0005227">
    <property type="term" value="F:calcium-activated cation channel activity"/>
    <property type="evidence" value="ECO:0007669"/>
    <property type="project" value="InterPro"/>
</dbReference>
<gene>
    <name evidence="12" type="ORF">HG535_0F00480</name>
</gene>
<evidence type="ECO:0000313" key="12">
    <source>
        <dbReference type="EMBL" id="QLG73538.1"/>
    </source>
</evidence>
<dbReference type="Proteomes" id="UP000509704">
    <property type="component" value="Chromosome 6"/>
</dbReference>
<name>A0A7H9B4C3_ZYGMR</name>
<evidence type="ECO:0000256" key="1">
    <source>
        <dbReference type="ARBA" id="ARBA00004141"/>
    </source>
</evidence>
<evidence type="ECO:0000259" key="8">
    <source>
        <dbReference type="Pfam" id="PF02714"/>
    </source>
</evidence>
<feature type="domain" description="CSC1/OSCA1-like cytosolic" evidence="11">
    <location>
        <begin position="182"/>
        <end position="361"/>
    </location>
</feature>
<dbReference type="InterPro" id="IPR032880">
    <property type="entry name" value="CSC1/OSCA1-like_N"/>
</dbReference>
<dbReference type="InterPro" id="IPR027815">
    <property type="entry name" value="CSC1/OSCA1-like_cyt"/>
</dbReference>
<evidence type="ECO:0000259" key="10">
    <source>
        <dbReference type="Pfam" id="PF13967"/>
    </source>
</evidence>
<comment type="subcellular location">
    <subcellularLocation>
        <location evidence="1">Membrane</location>
        <topology evidence="1">Multi-pass membrane protein</topology>
    </subcellularLocation>
</comment>
<proteinExistence type="inferred from homology"/>
<dbReference type="GO" id="GO:0005886">
    <property type="term" value="C:plasma membrane"/>
    <property type="evidence" value="ECO:0007669"/>
    <property type="project" value="TreeGrafter"/>
</dbReference>
<dbReference type="InterPro" id="IPR022257">
    <property type="entry name" value="PHM7_ext"/>
</dbReference>
<feature type="transmembrane region" description="Helical" evidence="7">
    <location>
        <begin position="651"/>
        <end position="669"/>
    </location>
</feature>
<accession>A0A7H9B4C3</accession>
<dbReference type="InterPro" id="IPR003864">
    <property type="entry name" value="CSC1/OSCA1-like_7TM"/>
</dbReference>
<evidence type="ECO:0000259" key="11">
    <source>
        <dbReference type="Pfam" id="PF14703"/>
    </source>
</evidence>
<feature type="domain" description="CSC1/OSCA1-like 7TM region" evidence="8">
    <location>
        <begin position="372"/>
        <end position="645"/>
    </location>
</feature>
<dbReference type="KEGG" id="zmk:HG535_0F00480"/>
<dbReference type="OrthoDB" id="1076608at2759"/>
<dbReference type="PANTHER" id="PTHR13018">
    <property type="entry name" value="PROBABLE MEMBRANE PROTEIN DUF221-RELATED"/>
    <property type="match status" value="1"/>
</dbReference>
<dbReference type="InterPro" id="IPR045122">
    <property type="entry name" value="Csc1-like"/>
</dbReference>